<dbReference type="Gene3D" id="3.30.200.20">
    <property type="entry name" value="Phosphorylase Kinase, domain 1"/>
    <property type="match status" value="1"/>
</dbReference>
<keyword evidence="6 7" id="KW-0067">ATP-binding</keyword>
<evidence type="ECO:0000256" key="8">
    <source>
        <dbReference type="RuleBase" id="RU000304"/>
    </source>
</evidence>
<keyword evidence="11" id="KW-1185">Reference proteome</keyword>
<evidence type="ECO:0000313" key="10">
    <source>
        <dbReference type="EMBL" id="ORX46464.1"/>
    </source>
</evidence>
<dbReference type="InterPro" id="IPR050108">
    <property type="entry name" value="CDK"/>
</dbReference>
<reference evidence="10 11" key="1">
    <citation type="submission" date="2016-08" db="EMBL/GenBank/DDBJ databases">
        <title>Genomes of anaerobic fungi encode conserved fungal cellulosomes for biomass hydrolysis.</title>
        <authorList>
            <consortium name="DOE Joint Genome Institute"/>
            <person name="Haitjema C.H."/>
            <person name="Gilmore S.P."/>
            <person name="Henske J.K."/>
            <person name="Solomon K.V."/>
            <person name="De Groot R."/>
            <person name="Kuo A."/>
            <person name="Mondo S.J."/>
            <person name="Salamov A.A."/>
            <person name="Labutti K."/>
            <person name="Zhao Z."/>
            <person name="Chiniquy J."/>
            <person name="Barry K."/>
            <person name="Brewer H.M."/>
            <person name="Purvine S.O."/>
            <person name="Wright A.T."/>
            <person name="Boxma B."/>
            <person name="Van Alen T."/>
            <person name="Hackstein J.H."/>
            <person name="Baker S.E."/>
            <person name="Grigoriev I.V."/>
            <person name="O'Malley M.A."/>
        </authorList>
    </citation>
    <scope>NUCLEOTIDE SEQUENCE [LARGE SCALE GENOMIC DNA]</scope>
    <source>
        <strain evidence="11">finn</strain>
    </source>
</reference>
<dbReference type="PROSITE" id="PS00108">
    <property type="entry name" value="PROTEIN_KINASE_ST"/>
    <property type="match status" value="1"/>
</dbReference>
<dbReference type="Proteomes" id="UP000193719">
    <property type="component" value="Unassembled WGS sequence"/>
</dbReference>
<evidence type="ECO:0000256" key="6">
    <source>
        <dbReference type="ARBA" id="ARBA00022840"/>
    </source>
</evidence>
<comment type="similarity">
    <text evidence="1">Belongs to the protein kinase superfamily. CMGC Ser/Thr protein kinase family. CDC2/CDKX subfamily.</text>
</comment>
<dbReference type="Gene3D" id="1.10.510.10">
    <property type="entry name" value="Transferase(Phosphotransferase) domain 1"/>
    <property type="match status" value="1"/>
</dbReference>
<sequence length="289" mass="33455">MEKYQKIEKIGEGTYGVVYKAQNKETGDIVALKRIRLDNEEEGVPCTAIREISLLKELKHPSIVKLYDVIHTEKKLTLVFEYMDLDLKKSLDMNSGEMDPYTMKKLMYQLLEGIAYCHEHRVLHRDLKPQNLLINKRGDLKLGDFGLARAFGVPVRSYSNEVVTLWYRAPDVLMGSRQYSTSIDLWSLGCIMAEMATGRPLFCGSSIRDQLMKIFKLLGTPDTTVWPKVTELPDWRPDFPVYPKMELETLFPRLDSLGIDLLSRLLEYPPEKRISAEDALHHRYFHDLK</sequence>
<dbReference type="STRING" id="1754191.A0A1Y1V4T1"/>
<evidence type="ECO:0000259" key="9">
    <source>
        <dbReference type="PROSITE" id="PS50011"/>
    </source>
</evidence>
<evidence type="ECO:0000256" key="7">
    <source>
        <dbReference type="PROSITE-ProRule" id="PRU10141"/>
    </source>
</evidence>
<dbReference type="SMART" id="SM00220">
    <property type="entry name" value="S_TKc"/>
    <property type="match status" value="1"/>
</dbReference>
<organism evidence="10 11">
    <name type="scientific">Piromyces finnis</name>
    <dbReference type="NCBI Taxonomy" id="1754191"/>
    <lineage>
        <taxon>Eukaryota</taxon>
        <taxon>Fungi</taxon>
        <taxon>Fungi incertae sedis</taxon>
        <taxon>Chytridiomycota</taxon>
        <taxon>Chytridiomycota incertae sedis</taxon>
        <taxon>Neocallimastigomycetes</taxon>
        <taxon>Neocallimastigales</taxon>
        <taxon>Neocallimastigaceae</taxon>
        <taxon>Piromyces</taxon>
    </lineage>
</organism>
<name>A0A1Y1V4T1_9FUNG</name>
<dbReference type="AlphaFoldDB" id="A0A1Y1V4T1"/>
<dbReference type="InterPro" id="IPR011009">
    <property type="entry name" value="Kinase-like_dom_sf"/>
</dbReference>
<evidence type="ECO:0000313" key="11">
    <source>
        <dbReference type="Proteomes" id="UP000193719"/>
    </source>
</evidence>
<dbReference type="GO" id="GO:0005524">
    <property type="term" value="F:ATP binding"/>
    <property type="evidence" value="ECO:0007669"/>
    <property type="project" value="UniProtKB-UniRule"/>
</dbReference>
<gene>
    <name evidence="10" type="ORF">BCR36DRAFT_585278</name>
</gene>
<dbReference type="GO" id="GO:0004693">
    <property type="term" value="F:cyclin-dependent protein serine/threonine kinase activity"/>
    <property type="evidence" value="ECO:0007669"/>
    <property type="project" value="TreeGrafter"/>
</dbReference>
<keyword evidence="2 8" id="KW-0723">Serine/threonine-protein kinase</keyword>
<reference evidence="10 11" key="2">
    <citation type="submission" date="2016-08" db="EMBL/GenBank/DDBJ databases">
        <title>Pervasive Adenine N6-methylation of Active Genes in Fungi.</title>
        <authorList>
            <consortium name="DOE Joint Genome Institute"/>
            <person name="Mondo S.J."/>
            <person name="Dannebaum R.O."/>
            <person name="Kuo R.C."/>
            <person name="Labutti K."/>
            <person name="Haridas S."/>
            <person name="Kuo A."/>
            <person name="Salamov A."/>
            <person name="Ahrendt S.R."/>
            <person name="Lipzen A."/>
            <person name="Sullivan W."/>
            <person name="Andreopoulos W.B."/>
            <person name="Clum A."/>
            <person name="Lindquist E."/>
            <person name="Daum C."/>
            <person name="Ramamoorthy G.K."/>
            <person name="Gryganskyi A."/>
            <person name="Culley D."/>
            <person name="Magnuson J.K."/>
            <person name="James T.Y."/>
            <person name="O'Malley M.A."/>
            <person name="Stajich J.E."/>
            <person name="Spatafora J.W."/>
            <person name="Visel A."/>
            <person name="Grigoriev I.V."/>
        </authorList>
    </citation>
    <scope>NUCLEOTIDE SEQUENCE [LARGE SCALE GENOMIC DNA]</scope>
    <source>
        <strain evidence="11">finn</strain>
    </source>
</reference>
<evidence type="ECO:0000256" key="4">
    <source>
        <dbReference type="ARBA" id="ARBA00022741"/>
    </source>
</evidence>
<dbReference type="FunFam" id="3.30.200.20:FF:000215">
    <property type="entry name" value="Cyclin-dependent kinase 2 (CDK2L)"/>
    <property type="match status" value="1"/>
</dbReference>
<dbReference type="Pfam" id="PF00069">
    <property type="entry name" value="Pkinase"/>
    <property type="match status" value="1"/>
</dbReference>
<keyword evidence="4 7" id="KW-0547">Nucleotide-binding</keyword>
<dbReference type="InterPro" id="IPR017441">
    <property type="entry name" value="Protein_kinase_ATP_BS"/>
</dbReference>
<feature type="binding site" evidence="7">
    <location>
        <position position="33"/>
    </location>
    <ligand>
        <name>ATP</name>
        <dbReference type="ChEBI" id="CHEBI:30616"/>
    </ligand>
</feature>
<evidence type="ECO:0000256" key="2">
    <source>
        <dbReference type="ARBA" id="ARBA00022527"/>
    </source>
</evidence>
<keyword evidence="3" id="KW-0808">Transferase</keyword>
<dbReference type="CDD" id="cd07829">
    <property type="entry name" value="STKc_CDK_like"/>
    <property type="match status" value="1"/>
</dbReference>
<dbReference type="SUPFAM" id="SSF56112">
    <property type="entry name" value="Protein kinase-like (PK-like)"/>
    <property type="match status" value="1"/>
</dbReference>
<dbReference type="PANTHER" id="PTHR24056:SF46">
    <property type="entry name" value="CYCLIN-DEPENDENT KINASE 5"/>
    <property type="match status" value="1"/>
</dbReference>
<dbReference type="GO" id="GO:0005737">
    <property type="term" value="C:cytoplasm"/>
    <property type="evidence" value="ECO:0007669"/>
    <property type="project" value="TreeGrafter"/>
</dbReference>
<keyword evidence="5 10" id="KW-0418">Kinase</keyword>
<dbReference type="EMBL" id="MCFH01000035">
    <property type="protein sequence ID" value="ORX46464.1"/>
    <property type="molecule type" value="Genomic_DNA"/>
</dbReference>
<evidence type="ECO:0000256" key="5">
    <source>
        <dbReference type="ARBA" id="ARBA00022777"/>
    </source>
</evidence>
<dbReference type="PROSITE" id="PS50011">
    <property type="entry name" value="PROTEIN_KINASE_DOM"/>
    <property type="match status" value="1"/>
</dbReference>
<evidence type="ECO:0000256" key="1">
    <source>
        <dbReference type="ARBA" id="ARBA00006485"/>
    </source>
</evidence>
<accession>A0A1Y1V4T1</accession>
<dbReference type="InterPro" id="IPR008271">
    <property type="entry name" value="Ser/Thr_kinase_AS"/>
</dbReference>
<dbReference type="OrthoDB" id="1732493at2759"/>
<protein>
    <submittedName>
        <fullName evidence="10">Protein serine/threonine kinase</fullName>
    </submittedName>
</protein>
<proteinExistence type="inferred from homology"/>
<feature type="domain" description="Protein kinase" evidence="9">
    <location>
        <begin position="4"/>
        <end position="285"/>
    </location>
</feature>
<dbReference type="PANTHER" id="PTHR24056">
    <property type="entry name" value="CELL DIVISION PROTEIN KINASE"/>
    <property type="match status" value="1"/>
</dbReference>
<evidence type="ECO:0000256" key="3">
    <source>
        <dbReference type="ARBA" id="ARBA00022679"/>
    </source>
</evidence>
<dbReference type="FunFam" id="1.10.510.10:FF:000184">
    <property type="entry name" value="cyclin-dependent kinase 5 homolog"/>
    <property type="match status" value="1"/>
</dbReference>
<comment type="caution">
    <text evidence="10">The sequence shown here is derived from an EMBL/GenBank/DDBJ whole genome shotgun (WGS) entry which is preliminary data.</text>
</comment>
<dbReference type="GO" id="GO:0005634">
    <property type="term" value="C:nucleus"/>
    <property type="evidence" value="ECO:0007669"/>
    <property type="project" value="TreeGrafter"/>
</dbReference>
<dbReference type="PROSITE" id="PS00107">
    <property type="entry name" value="PROTEIN_KINASE_ATP"/>
    <property type="match status" value="1"/>
</dbReference>
<dbReference type="InterPro" id="IPR000719">
    <property type="entry name" value="Prot_kinase_dom"/>
</dbReference>